<dbReference type="InterPro" id="IPR029056">
    <property type="entry name" value="Ribokinase-like"/>
</dbReference>
<keyword evidence="3" id="KW-0418">Kinase</keyword>
<dbReference type="SUPFAM" id="SSF53613">
    <property type="entry name" value="Ribokinase-like"/>
    <property type="match status" value="1"/>
</dbReference>
<dbReference type="SUPFAM" id="SSF53474">
    <property type="entry name" value="alpha/beta-Hydrolases"/>
    <property type="match status" value="1"/>
</dbReference>
<dbReference type="FunFam" id="3.40.1190.20:FF:000003">
    <property type="entry name" value="Phosphomethylpyrimidine kinase ThiD"/>
    <property type="match status" value="1"/>
</dbReference>
<evidence type="ECO:0000259" key="6">
    <source>
        <dbReference type="Pfam" id="PF12146"/>
    </source>
</evidence>
<dbReference type="Pfam" id="PF12146">
    <property type="entry name" value="Hydrolase_4"/>
    <property type="match status" value="1"/>
</dbReference>
<evidence type="ECO:0000313" key="7">
    <source>
        <dbReference type="EMBL" id="KAJ9611899.1"/>
    </source>
</evidence>
<dbReference type="Gene3D" id="3.40.1190.20">
    <property type="match status" value="1"/>
</dbReference>
<dbReference type="CDD" id="cd01169">
    <property type="entry name" value="HMPP_kinase"/>
    <property type="match status" value="1"/>
</dbReference>
<dbReference type="PANTHER" id="PTHR20858:SF17">
    <property type="entry name" value="HYDROXYMETHYLPYRIMIDINE_PHOSPHOMETHYLPYRIMIDINE KINASE THI20-RELATED"/>
    <property type="match status" value="1"/>
</dbReference>
<accession>A0AA39CK17</accession>
<dbReference type="InterPro" id="IPR013749">
    <property type="entry name" value="PM/HMP-P_kinase-1"/>
</dbReference>
<keyword evidence="4" id="KW-0067">ATP-binding</keyword>
<protein>
    <submittedName>
        <fullName evidence="7">Uncharacterized protein</fullName>
    </submittedName>
</protein>
<evidence type="ECO:0000256" key="4">
    <source>
        <dbReference type="ARBA" id="ARBA00022840"/>
    </source>
</evidence>
<dbReference type="Pfam" id="PF08543">
    <property type="entry name" value="Phos_pyr_kin"/>
    <property type="match status" value="1"/>
</dbReference>
<dbReference type="InterPro" id="IPR004399">
    <property type="entry name" value="HMP/HMP-P_kinase_dom"/>
</dbReference>
<dbReference type="Gene3D" id="3.40.50.1820">
    <property type="entry name" value="alpha/beta hydrolase"/>
    <property type="match status" value="1"/>
</dbReference>
<dbReference type="PANTHER" id="PTHR20858">
    <property type="entry name" value="PHOSPHOMETHYLPYRIMIDINE KINASE"/>
    <property type="match status" value="1"/>
</dbReference>
<comment type="caution">
    <text evidence="7">The sequence shown here is derived from an EMBL/GenBank/DDBJ whole genome shotgun (WGS) entry which is preliminary data.</text>
</comment>
<gene>
    <name evidence="7" type="ORF">H2204_015066</name>
</gene>
<dbReference type="InterPro" id="IPR022742">
    <property type="entry name" value="Hydrolase_4"/>
</dbReference>
<organism evidence="7">
    <name type="scientific">Knufia peltigerae</name>
    <dbReference type="NCBI Taxonomy" id="1002370"/>
    <lineage>
        <taxon>Eukaryota</taxon>
        <taxon>Fungi</taxon>
        <taxon>Dikarya</taxon>
        <taxon>Ascomycota</taxon>
        <taxon>Pezizomycotina</taxon>
        <taxon>Eurotiomycetes</taxon>
        <taxon>Chaetothyriomycetidae</taxon>
        <taxon>Chaetothyriales</taxon>
        <taxon>Trichomeriaceae</taxon>
        <taxon>Knufia</taxon>
    </lineage>
</organism>
<dbReference type="GO" id="GO:0008902">
    <property type="term" value="F:hydroxymethylpyrimidine kinase activity"/>
    <property type="evidence" value="ECO:0007669"/>
    <property type="project" value="TreeGrafter"/>
</dbReference>
<dbReference type="AlphaFoldDB" id="A0AA39CK17"/>
<feature type="domain" description="Pyridoxamine kinase/Phosphomethylpyrimidine kinase" evidence="5">
    <location>
        <begin position="16"/>
        <end position="241"/>
    </location>
</feature>
<sequence length="563" mass="60311">MSPTTPVSALTIAGSDSGGGAGIQADLKAFAAHRVHGLSVIAALTAQNTRGVSAVHVPPIDFLRAQIEACFDDFDIHAVKLGMLANAEVIHAVADALERHRPPHVVLDPVMVATSGARLLEDSALQAMRERLLPLATLVTPNAPEAELLVDRSIDNGNDAEQAAASLLDLGAGAVLLKGGHLQEGNRVVDRYFDGVSSEEFIHARLPLDAHGTGCTLASAIAAQLCNGLSLANACEAGIDYRGAGTRPLRRGTARMSDSPRALAVDSGDGHRYEIIACVPAQPLARLLWLPALGVATRHYLLLAQALAARGVAVYLHEWRGNGSSSLRPSRTQDWGYRQILDHDLPASQALLADADDAQEVLPWIIGGHSLGGQLACVHAGRQPQAFDRLWLAASGTPFWRTFPPPRGWLLPLIYRFLPWISRHQGVLHGRRLGFGGTEARGLIADWARVGLNNHYAAVGMDEDLDAQMARVHGSAQAVLMENDWLAPIGSMQALLAKLPNVASQLRVLSAQELGARADHFAWMKHPEAVAEAFFIQLGENFHKSVDDSRRHPHNSAPVAGRP</sequence>
<dbReference type="GO" id="GO:0009228">
    <property type="term" value="P:thiamine biosynthetic process"/>
    <property type="evidence" value="ECO:0007669"/>
    <property type="project" value="InterPro"/>
</dbReference>
<evidence type="ECO:0000259" key="5">
    <source>
        <dbReference type="Pfam" id="PF08543"/>
    </source>
</evidence>
<dbReference type="InterPro" id="IPR029058">
    <property type="entry name" value="AB_hydrolase_fold"/>
</dbReference>
<dbReference type="GO" id="GO:0005524">
    <property type="term" value="F:ATP binding"/>
    <property type="evidence" value="ECO:0007669"/>
    <property type="project" value="UniProtKB-KW"/>
</dbReference>
<proteinExistence type="predicted"/>
<evidence type="ECO:0000256" key="3">
    <source>
        <dbReference type="ARBA" id="ARBA00022777"/>
    </source>
</evidence>
<dbReference type="GO" id="GO:0005829">
    <property type="term" value="C:cytosol"/>
    <property type="evidence" value="ECO:0007669"/>
    <property type="project" value="TreeGrafter"/>
</dbReference>
<evidence type="ECO:0000256" key="2">
    <source>
        <dbReference type="ARBA" id="ARBA00022741"/>
    </source>
</evidence>
<feature type="domain" description="Serine aminopeptidase S33" evidence="6">
    <location>
        <begin position="293"/>
        <end position="423"/>
    </location>
</feature>
<name>A0AA39CK17_9EURO</name>
<dbReference type="EMBL" id="JAPDRN010000216">
    <property type="protein sequence ID" value="KAJ9611899.1"/>
    <property type="molecule type" value="Genomic_DNA"/>
</dbReference>
<reference evidence="7" key="1">
    <citation type="submission" date="2022-10" db="EMBL/GenBank/DDBJ databases">
        <title>Culturing micro-colonial fungi from biological soil crusts in the Mojave desert and describing Neophaeococcomyces mojavensis, and introducing the new genera and species Taxawa tesnikishii.</title>
        <authorList>
            <person name="Kurbessoian T."/>
            <person name="Stajich J.E."/>
        </authorList>
    </citation>
    <scope>NUCLEOTIDE SEQUENCE</scope>
    <source>
        <strain evidence="7">TK_35</strain>
    </source>
</reference>
<dbReference type="NCBIfam" id="TIGR00097">
    <property type="entry name" value="HMP-P_kinase"/>
    <property type="match status" value="1"/>
</dbReference>
<keyword evidence="1" id="KW-0808">Transferase</keyword>
<keyword evidence="2" id="KW-0547">Nucleotide-binding</keyword>
<dbReference type="GO" id="GO:0008972">
    <property type="term" value="F:phosphomethylpyrimidine kinase activity"/>
    <property type="evidence" value="ECO:0007669"/>
    <property type="project" value="InterPro"/>
</dbReference>
<evidence type="ECO:0000256" key="1">
    <source>
        <dbReference type="ARBA" id="ARBA00022679"/>
    </source>
</evidence>